<organism evidence="1 2">
    <name type="scientific">Lophiostoma macrostomum CBS 122681</name>
    <dbReference type="NCBI Taxonomy" id="1314788"/>
    <lineage>
        <taxon>Eukaryota</taxon>
        <taxon>Fungi</taxon>
        <taxon>Dikarya</taxon>
        <taxon>Ascomycota</taxon>
        <taxon>Pezizomycotina</taxon>
        <taxon>Dothideomycetes</taxon>
        <taxon>Pleosporomycetidae</taxon>
        <taxon>Pleosporales</taxon>
        <taxon>Lophiostomataceae</taxon>
        <taxon>Lophiostoma</taxon>
    </lineage>
</organism>
<sequence>MSNGKDLPVELWDKVSGQAHPNDQTALRLVSLNASRSSTLQWQHSQEFTKPIDVLMTERGLSALLELTKLDQFIDNVCTINLLHHSLEYLDTLDDAIHDPEEANDGQDLRLSDAQYQVLYEKIIPEQNAFENGTALEVCRDIFTNFQQAKNLDVVCIGSRLGTTPMTSTETLGFASLNILLNLTEPQSREYLQLLGLPSPQLDYRETLTIAFAAMAQVRFTKNVMHFVVTSPQLPAIFDDEGLLGVARRAWKPLQQPCLRSVTIRDHDENEYGKQNELWLQEFIRAISASGVRELTVFGGCCAKPVCSYCSSLVRHLGCVATQFPPLETLSLSHLVIDHVKILMAFLTKHKDTLKRLEFDNVTLSRGSWMPVLSMFLAMPQLEAFHLKDMWQQASKGSLPYDPECNSTHPYDMYRDVWWEARFTEAPDAYAREYVRLWLRSTRMRCPLLEWKEASRVCLQHTLSEDGTARMH</sequence>
<evidence type="ECO:0000313" key="2">
    <source>
        <dbReference type="Proteomes" id="UP000799324"/>
    </source>
</evidence>
<keyword evidence="2" id="KW-1185">Reference proteome</keyword>
<evidence type="ECO:0000313" key="1">
    <source>
        <dbReference type="EMBL" id="KAF2651103.1"/>
    </source>
</evidence>
<dbReference type="EMBL" id="MU004434">
    <property type="protein sequence ID" value="KAF2651103.1"/>
    <property type="molecule type" value="Genomic_DNA"/>
</dbReference>
<dbReference type="AlphaFoldDB" id="A0A6A6SWZ0"/>
<name>A0A6A6SWZ0_9PLEO</name>
<dbReference type="Proteomes" id="UP000799324">
    <property type="component" value="Unassembled WGS sequence"/>
</dbReference>
<reference evidence="1" key="1">
    <citation type="journal article" date="2020" name="Stud. Mycol.">
        <title>101 Dothideomycetes genomes: a test case for predicting lifestyles and emergence of pathogens.</title>
        <authorList>
            <person name="Haridas S."/>
            <person name="Albert R."/>
            <person name="Binder M."/>
            <person name="Bloem J."/>
            <person name="Labutti K."/>
            <person name="Salamov A."/>
            <person name="Andreopoulos B."/>
            <person name="Baker S."/>
            <person name="Barry K."/>
            <person name="Bills G."/>
            <person name="Bluhm B."/>
            <person name="Cannon C."/>
            <person name="Castanera R."/>
            <person name="Culley D."/>
            <person name="Daum C."/>
            <person name="Ezra D."/>
            <person name="Gonzalez J."/>
            <person name="Henrissat B."/>
            <person name="Kuo A."/>
            <person name="Liang C."/>
            <person name="Lipzen A."/>
            <person name="Lutzoni F."/>
            <person name="Magnuson J."/>
            <person name="Mondo S."/>
            <person name="Nolan M."/>
            <person name="Ohm R."/>
            <person name="Pangilinan J."/>
            <person name="Park H.-J."/>
            <person name="Ramirez L."/>
            <person name="Alfaro M."/>
            <person name="Sun H."/>
            <person name="Tritt A."/>
            <person name="Yoshinaga Y."/>
            <person name="Zwiers L.-H."/>
            <person name="Turgeon B."/>
            <person name="Goodwin S."/>
            <person name="Spatafora J."/>
            <person name="Crous P."/>
            <person name="Grigoriev I."/>
        </authorList>
    </citation>
    <scope>NUCLEOTIDE SEQUENCE</scope>
    <source>
        <strain evidence="1">CBS 122681</strain>
    </source>
</reference>
<protein>
    <submittedName>
        <fullName evidence="1">Uncharacterized protein</fullName>
    </submittedName>
</protein>
<accession>A0A6A6SWZ0</accession>
<gene>
    <name evidence="1" type="ORF">K491DRAFT_720118</name>
</gene>
<proteinExistence type="predicted"/>